<reference evidence="2" key="3">
    <citation type="journal article" date="2017" name="Nature">
        <title>Genome sequence of the progenitor of the wheat D genome Aegilops tauschii.</title>
        <authorList>
            <person name="Luo M.C."/>
            <person name="Gu Y.Q."/>
            <person name="Puiu D."/>
            <person name="Wang H."/>
            <person name="Twardziok S.O."/>
            <person name="Deal K.R."/>
            <person name="Huo N."/>
            <person name="Zhu T."/>
            <person name="Wang L."/>
            <person name="Wang Y."/>
            <person name="McGuire P.E."/>
            <person name="Liu S."/>
            <person name="Long H."/>
            <person name="Ramasamy R.K."/>
            <person name="Rodriguez J.C."/>
            <person name="Van S.L."/>
            <person name="Yuan L."/>
            <person name="Wang Z."/>
            <person name="Xia Z."/>
            <person name="Xiao L."/>
            <person name="Anderson O.D."/>
            <person name="Ouyang S."/>
            <person name="Liang Y."/>
            <person name="Zimin A.V."/>
            <person name="Pertea G."/>
            <person name="Qi P."/>
            <person name="Bennetzen J.L."/>
            <person name="Dai X."/>
            <person name="Dawson M.W."/>
            <person name="Muller H.G."/>
            <person name="Kugler K."/>
            <person name="Rivarola-Duarte L."/>
            <person name="Spannagl M."/>
            <person name="Mayer K.F.X."/>
            <person name="Lu F.H."/>
            <person name="Bevan M.W."/>
            <person name="Leroy P."/>
            <person name="Li P."/>
            <person name="You F.M."/>
            <person name="Sun Q."/>
            <person name="Liu Z."/>
            <person name="Lyons E."/>
            <person name="Wicker T."/>
            <person name="Salzberg S.L."/>
            <person name="Devos K.M."/>
            <person name="Dvorak J."/>
        </authorList>
    </citation>
    <scope>NUCLEOTIDE SEQUENCE [LARGE SCALE GENOMIC DNA]</scope>
    <source>
        <strain evidence="2">cv. AL8/78</strain>
    </source>
</reference>
<evidence type="ECO:0000313" key="3">
    <source>
        <dbReference type="Proteomes" id="UP000015105"/>
    </source>
</evidence>
<feature type="region of interest" description="Disordered" evidence="1">
    <location>
        <begin position="110"/>
        <end position="163"/>
    </location>
</feature>
<feature type="region of interest" description="Disordered" evidence="1">
    <location>
        <begin position="1"/>
        <end position="90"/>
    </location>
</feature>
<feature type="compositionally biased region" description="Pro residues" evidence="1">
    <location>
        <begin position="56"/>
        <end position="84"/>
    </location>
</feature>
<keyword evidence="3" id="KW-1185">Reference proteome</keyword>
<dbReference type="Gramene" id="AET2Gv20742100.2">
    <property type="protein sequence ID" value="AET2Gv20742100.2"/>
    <property type="gene ID" value="AET2Gv20742100"/>
</dbReference>
<evidence type="ECO:0000313" key="2">
    <source>
        <dbReference type="EnsemblPlants" id="AET2Gv20742100.2"/>
    </source>
</evidence>
<organism evidence="2 3">
    <name type="scientific">Aegilops tauschii subsp. strangulata</name>
    <name type="common">Goatgrass</name>
    <dbReference type="NCBI Taxonomy" id="200361"/>
    <lineage>
        <taxon>Eukaryota</taxon>
        <taxon>Viridiplantae</taxon>
        <taxon>Streptophyta</taxon>
        <taxon>Embryophyta</taxon>
        <taxon>Tracheophyta</taxon>
        <taxon>Spermatophyta</taxon>
        <taxon>Magnoliopsida</taxon>
        <taxon>Liliopsida</taxon>
        <taxon>Poales</taxon>
        <taxon>Poaceae</taxon>
        <taxon>BOP clade</taxon>
        <taxon>Pooideae</taxon>
        <taxon>Triticodae</taxon>
        <taxon>Triticeae</taxon>
        <taxon>Triticinae</taxon>
        <taxon>Aegilops</taxon>
    </lineage>
</organism>
<feature type="compositionally biased region" description="Polar residues" evidence="1">
    <location>
        <begin position="134"/>
        <end position="145"/>
    </location>
</feature>
<sequence>KRYPTTAQTLAHITPTAIFPHRTPPPDLLAAAATSRSNLSPPPPDPSAAAPSSPSFRPPSLPSPPPPDGHGAPLPHPRSDPAPPTASIRQRRWRRTVRFYWAATRRRPAHHAPNHLCGSTGRRPDGVRRAAHPSASNADQAAAESTTPTQPQPEEQEDGMSSGTGNVVCVTGASVYIVSWLVKFLLQCGYTIRATVSRPQENIAPAGPGWSQGHC</sequence>
<reference evidence="2" key="4">
    <citation type="submission" date="2019-03" db="UniProtKB">
        <authorList>
            <consortium name="EnsemblPlants"/>
        </authorList>
    </citation>
    <scope>IDENTIFICATION</scope>
</reference>
<evidence type="ECO:0000256" key="1">
    <source>
        <dbReference type="SAM" id="MobiDB-lite"/>
    </source>
</evidence>
<reference evidence="3" key="2">
    <citation type="journal article" date="2017" name="Nat. Plants">
        <title>The Aegilops tauschii genome reveals multiple impacts of transposons.</title>
        <authorList>
            <person name="Zhao G."/>
            <person name="Zou C."/>
            <person name="Li K."/>
            <person name="Wang K."/>
            <person name="Li T."/>
            <person name="Gao L."/>
            <person name="Zhang X."/>
            <person name="Wang H."/>
            <person name="Yang Z."/>
            <person name="Liu X."/>
            <person name="Jiang W."/>
            <person name="Mao L."/>
            <person name="Kong X."/>
            <person name="Jiao Y."/>
            <person name="Jia J."/>
        </authorList>
    </citation>
    <scope>NUCLEOTIDE SEQUENCE [LARGE SCALE GENOMIC DNA]</scope>
    <source>
        <strain evidence="3">cv. AL8/78</strain>
    </source>
</reference>
<dbReference type="SUPFAM" id="SSF51735">
    <property type="entry name" value="NAD(P)-binding Rossmann-fold domains"/>
    <property type="match status" value="1"/>
</dbReference>
<name>A0A453C5M0_AEGTS</name>
<dbReference type="InterPro" id="IPR036291">
    <property type="entry name" value="NAD(P)-bd_dom_sf"/>
</dbReference>
<protein>
    <recommendedName>
        <fullName evidence="4">NmrA-like domain-containing protein</fullName>
    </recommendedName>
</protein>
<dbReference type="Proteomes" id="UP000015105">
    <property type="component" value="Chromosome 2D"/>
</dbReference>
<dbReference type="EnsemblPlants" id="AET2Gv20742100.2">
    <property type="protein sequence ID" value="AET2Gv20742100.2"/>
    <property type="gene ID" value="AET2Gv20742100"/>
</dbReference>
<accession>A0A453C5M0</accession>
<reference evidence="2" key="5">
    <citation type="journal article" date="2021" name="G3 (Bethesda)">
        <title>Aegilops tauschii genome assembly Aet v5.0 features greater sequence contiguity and improved annotation.</title>
        <authorList>
            <person name="Wang L."/>
            <person name="Zhu T."/>
            <person name="Rodriguez J.C."/>
            <person name="Deal K.R."/>
            <person name="Dubcovsky J."/>
            <person name="McGuire P.E."/>
            <person name="Lux T."/>
            <person name="Spannagl M."/>
            <person name="Mayer K.F.X."/>
            <person name="Baldrich P."/>
            <person name="Meyers B.C."/>
            <person name="Huo N."/>
            <person name="Gu Y.Q."/>
            <person name="Zhou H."/>
            <person name="Devos K.M."/>
            <person name="Bennetzen J.L."/>
            <person name="Unver T."/>
            <person name="Budak H."/>
            <person name="Gulick P.J."/>
            <person name="Galiba G."/>
            <person name="Kalapos B."/>
            <person name="Nelson D.R."/>
            <person name="Li P."/>
            <person name="You F.M."/>
            <person name="Luo M.C."/>
            <person name="Dvorak J."/>
        </authorList>
    </citation>
    <scope>NUCLEOTIDE SEQUENCE [LARGE SCALE GENOMIC DNA]</scope>
    <source>
        <strain evidence="2">cv. AL8/78</strain>
    </source>
</reference>
<feature type="compositionally biased region" description="Low complexity" evidence="1">
    <location>
        <begin position="28"/>
        <end position="39"/>
    </location>
</feature>
<evidence type="ECO:0008006" key="4">
    <source>
        <dbReference type="Google" id="ProtNLM"/>
    </source>
</evidence>
<proteinExistence type="predicted"/>
<dbReference type="AlphaFoldDB" id="A0A453C5M0"/>
<reference evidence="3" key="1">
    <citation type="journal article" date="2014" name="Science">
        <title>Ancient hybridizations among the ancestral genomes of bread wheat.</title>
        <authorList>
            <consortium name="International Wheat Genome Sequencing Consortium,"/>
            <person name="Marcussen T."/>
            <person name="Sandve S.R."/>
            <person name="Heier L."/>
            <person name="Spannagl M."/>
            <person name="Pfeifer M."/>
            <person name="Jakobsen K.S."/>
            <person name="Wulff B.B."/>
            <person name="Steuernagel B."/>
            <person name="Mayer K.F."/>
            <person name="Olsen O.A."/>
        </authorList>
    </citation>
    <scope>NUCLEOTIDE SEQUENCE [LARGE SCALE GENOMIC DNA]</scope>
    <source>
        <strain evidence="3">cv. AL8/78</strain>
    </source>
</reference>
<dbReference type="Gene3D" id="3.40.50.720">
    <property type="entry name" value="NAD(P)-binding Rossmann-like Domain"/>
    <property type="match status" value="1"/>
</dbReference>
<feature type="compositionally biased region" description="Polar residues" evidence="1">
    <location>
        <begin position="1"/>
        <end position="11"/>
    </location>
</feature>